<dbReference type="AlphaFoldDB" id="A0A7C4LI69"/>
<accession>A0A7C4LI69</accession>
<reference evidence="1" key="1">
    <citation type="journal article" date="2020" name="mSystems">
        <title>Genome- and Community-Level Interaction Insights into Carbon Utilization and Element Cycling Functions of Hydrothermarchaeota in Hydrothermal Sediment.</title>
        <authorList>
            <person name="Zhou Z."/>
            <person name="Liu Y."/>
            <person name="Xu W."/>
            <person name="Pan J."/>
            <person name="Luo Z.H."/>
            <person name="Li M."/>
        </authorList>
    </citation>
    <scope>NUCLEOTIDE SEQUENCE [LARGE SCALE GENOMIC DNA]</scope>
    <source>
        <strain evidence="1">SpSt-508</strain>
    </source>
</reference>
<protein>
    <submittedName>
        <fullName evidence="1">Uncharacterized protein</fullName>
    </submittedName>
</protein>
<comment type="caution">
    <text evidence="1">The sequence shown here is derived from an EMBL/GenBank/DDBJ whole genome shotgun (WGS) entry which is preliminary data.</text>
</comment>
<proteinExistence type="predicted"/>
<organism evidence="1">
    <name type="scientific">Schlesneria paludicola</name>
    <dbReference type="NCBI Taxonomy" id="360056"/>
    <lineage>
        <taxon>Bacteria</taxon>
        <taxon>Pseudomonadati</taxon>
        <taxon>Planctomycetota</taxon>
        <taxon>Planctomycetia</taxon>
        <taxon>Planctomycetales</taxon>
        <taxon>Planctomycetaceae</taxon>
        <taxon>Schlesneria</taxon>
    </lineage>
</organism>
<sequence length="149" mass="16677">MRRAQATSRAGSLVMRLLLIATLWEGPVPWGHSHAHSTDDRHLAEHLARFHPHDHHAADWGWHWHFSYPDWADCQEEGHQQPLRPQAALVQNPFDFPCGSPTCVARVVAVGEARQLAAACPPWDRTGSRIHAALAHAPSAQERLCRLSC</sequence>
<dbReference type="EMBL" id="DSVQ01000001">
    <property type="protein sequence ID" value="HGT37702.1"/>
    <property type="molecule type" value="Genomic_DNA"/>
</dbReference>
<gene>
    <name evidence="1" type="ORF">ENS64_00290</name>
</gene>
<evidence type="ECO:0000313" key="1">
    <source>
        <dbReference type="EMBL" id="HGT37702.1"/>
    </source>
</evidence>
<name>A0A7C4LI69_9PLAN</name>